<evidence type="ECO:0000256" key="2">
    <source>
        <dbReference type="SAM" id="Phobius"/>
    </source>
</evidence>
<evidence type="ECO:0000256" key="1">
    <source>
        <dbReference type="SAM" id="MobiDB-lite"/>
    </source>
</evidence>
<proteinExistence type="predicted"/>
<dbReference type="AlphaFoldDB" id="A0AAN9GG86"/>
<feature type="region of interest" description="Disordered" evidence="1">
    <location>
        <begin position="65"/>
        <end position="146"/>
    </location>
</feature>
<feature type="transmembrane region" description="Helical" evidence="2">
    <location>
        <begin position="6"/>
        <end position="26"/>
    </location>
</feature>
<dbReference type="Proteomes" id="UP001374579">
    <property type="component" value="Unassembled WGS sequence"/>
</dbReference>
<comment type="caution">
    <text evidence="3">The sequence shown here is derived from an EMBL/GenBank/DDBJ whole genome shotgun (WGS) entry which is preliminary data.</text>
</comment>
<protein>
    <submittedName>
        <fullName evidence="3">Uncharacterized protein</fullName>
    </submittedName>
</protein>
<feature type="compositionally biased region" description="Low complexity" evidence="1">
    <location>
        <begin position="118"/>
        <end position="128"/>
    </location>
</feature>
<reference evidence="3 4" key="1">
    <citation type="submission" date="2024-02" db="EMBL/GenBank/DDBJ databases">
        <title>Chromosome-scale genome assembly of the rough periwinkle Littorina saxatilis.</title>
        <authorList>
            <person name="De Jode A."/>
            <person name="Faria R."/>
            <person name="Formenti G."/>
            <person name="Sims Y."/>
            <person name="Smith T.P."/>
            <person name="Tracey A."/>
            <person name="Wood J.M.D."/>
            <person name="Zagrodzka Z.B."/>
            <person name="Johannesson K."/>
            <person name="Butlin R.K."/>
            <person name="Leder E.H."/>
        </authorList>
    </citation>
    <scope>NUCLEOTIDE SEQUENCE [LARGE SCALE GENOMIC DNA]</scope>
    <source>
        <strain evidence="3">Snail1</strain>
        <tissue evidence="3">Muscle</tissue>
    </source>
</reference>
<sequence>MYALIGIVGFLVVVNITVFVLCVVNIKKKRHYKRAAIRAHNAGTQGDSLHDRGCGSHFYEAIPDEAQLGPPRGYHRRQGQIPKLRGSPAPPHRPAVDSLPADYLHPVNDVSRGGINQPAGTTAAPAGPYESLEMSDMGLQSPYSQL</sequence>
<keyword evidence="2" id="KW-0472">Membrane</keyword>
<keyword evidence="2" id="KW-1133">Transmembrane helix</keyword>
<keyword evidence="2" id="KW-0812">Transmembrane</keyword>
<evidence type="ECO:0000313" key="3">
    <source>
        <dbReference type="EMBL" id="KAK7105650.1"/>
    </source>
</evidence>
<evidence type="ECO:0000313" key="4">
    <source>
        <dbReference type="Proteomes" id="UP001374579"/>
    </source>
</evidence>
<accession>A0AAN9GG86</accession>
<dbReference type="EMBL" id="JBAMIC010000007">
    <property type="protein sequence ID" value="KAK7105650.1"/>
    <property type="molecule type" value="Genomic_DNA"/>
</dbReference>
<organism evidence="3 4">
    <name type="scientific">Littorina saxatilis</name>
    <dbReference type="NCBI Taxonomy" id="31220"/>
    <lineage>
        <taxon>Eukaryota</taxon>
        <taxon>Metazoa</taxon>
        <taxon>Spiralia</taxon>
        <taxon>Lophotrochozoa</taxon>
        <taxon>Mollusca</taxon>
        <taxon>Gastropoda</taxon>
        <taxon>Caenogastropoda</taxon>
        <taxon>Littorinimorpha</taxon>
        <taxon>Littorinoidea</taxon>
        <taxon>Littorinidae</taxon>
        <taxon>Littorina</taxon>
    </lineage>
</organism>
<name>A0AAN9GG86_9CAEN</name>
<gene>
    <name evidence="3" type="ORF">V1264_017005</name>
</gene>
<keyword evidence="4" id="KW-1185">Reference proteome</keyword>